<dbReference type="GO" id="GO:0000166">
    <property type="term" value="F:nucleotide binding"/>
    <property type="evidence" value="ECO:0007669"/>
    <property type="project" value="UniProtKB-KW"/>
</dbReference>
<dbReference type="Gene3D" id="3.30.70.270">
    <property type="match status" value="1"/>
</dbReference>
<protein>
    <submittedName>
        <fullName evidence="4">Type III-B CRISPR-associated protein Cas10/Cmr2</fullName>
    </submittedName>
</protein>
<sequence>MSADWDAVLLAYLHDPPDKALDIPGHVERAGRYAEAARNEPVESSQLQNLADSLASQVERLPAPHWRILTVAPQNGALTIFHPLSAQRRDLKVGTIDQAWVIQHVRNLTQGLNDSRRQFLVLWRFFLERLADADHPWYAHLPADTRTPDHTIWHHLDITSGLQATEDTHGRALLAFALGPVQRFIEAARTVRDLWSGSMILSWLAFRAMRPILEQFGPTAFIYPALRGIPLVDLWLRQPKLLGESKVPLPGVKQRRAPSLPHRFLALVPWGANGAKAKALAIECQQAAKEAVRELADAVHGVLDQPLSGLCAHWDRRWQHQVENYFSFAAAVVPLGGSAEEVDTRLADLLAGQSSFAEAFPEAEAVRNLARAIPPNQQPGYPQDHAGRWQYQVELVQRSLAAHRTIRHVPPNPAITPGERFPQKCTLLGSFEQMGPDDLSASRQFWDMAAEKVNIHGVRIRPREGLCAVALMKRFAGPALLAKELQISPDDLRFPDTWTVAAAEWLRQAGIDPDQVRKQHRDWNGCWLHWPTPNYDSEETAPCPEPLFRLIQKAKEQHGKPPIYYAILKLDGDNLGGWLRGENSPKVREVMHPDLVRYYEGLGAHTKAGLDAKRPVGPALHAAISTALTNFALHVVPDVVAKHHGTVIYSGGDDTLALLPVSTVLACVRKLQQIYTSDWYTHNGREYLMMGWRATLSGGIVLVHATDNLRLALQDARAAEHQAKEAGRDALAITVRRRSGEHTTAVCPWTFVERVQDWVNAFLQGASDRWAYHLYAERQTLTALPPEAIQAEMRRQLQRAEQPTPRLIPPDQLLKTFQQLRDSAVEVNGASRRRFASPGEALENFLTLCQSASFLARGRDE</sequence>
<organism evidence="4 5">
    <name type="scientific">Thermogemmata fonticola</name>
    <dbReference type="NCBI Taxonomy" id="2755323"/>
    <lineage>
        <taxon>Bacteria</taxon>
        <taxon>Pseudomonadati</taxon>
        <taxon>Planctomycetota</taxon>
        <taxon>Planctomycetia</taxon>
        <taxon>Gemmatales</taxon>
        <taxon>Gemmataceae</taxon>
        <taxon>Thermogemmata</taxon>
    </lineage>
</organism>
<dbReference type="Pfam" id="PF12469">
    <property type="entry name" value="Cmr2_N"/>
    <property type="match status" value="1"/>
</dbReference>
<dbReference type="CDD" id="cd09679">
    <property type="entry name" value="Cas10_III"/>
    <property type="match status" value="1"/>
</dbReference>
<dbReference type="EMBL" id="JACEFB010000007">
    <property type="protein sequence ID" value="MBA2226673.1"/>
    <property type="molecule type" value="Genomic_DNA"/>
</dbReference>
<evidence type="ECO:0000259" key="3">
    <source>
        <dbReference type="PROSITE" id="PS50887"/>
    </source>
</evidence>
<dbReference type="RefSeq" id="WP_194538118.1">
    <property type="nucleotide sequence ID" value="NZ_JACEFB010000007.1"/>
</dbReference>
<keyword evidence="2" id="KW-0051">Antiviral defense</keyword>
<dbReference type="InterPro" id="IPR000160">
    <property type="entry name" value="GGDEF_dom"/>
</dbReference>
<feature type="domain" description="GGDEF" evidence="3">
    <location>
        <begin position="563"/>
        <end position="736"/>
    </location>
</feature>
<dbReference type="Pfam" id="PF22335">
    <property type="entry name" value="Cas10-Cmr2_palm2"/>
    <property type="match status" value="1"/>
</dbReference>
<gene>
    <name evidence="4" type="primary">cas10</name>
    <name evidence="4" type="ORF">H0921_10920</name>
</gene>
<dbReference type="Gene3D" id="3.30.70.2220">
    <property type="entry name" value="CRISPR-Cas system, Cmr2 subunit, D1 domain, cysteine cluster"/>
    <property type="match status" value="1"/>
</dbReference>
<dbReference type="InterPro" id="IPR054767">
    <property type="entry name" value="Cas10-Cmr2_palm2"/>
</dbReference>
<dbReference type="InterPro" id="IPR024615">
    <property type="entry name" value="CRISPR-assoc_Cmr2_N"/>
</dbReference>
<evidence type="ECO:0000256" key="2">
    <source>
        <dbReference type="ARBA" id="ARBA00023118"/>
    </source>
</evidence>
<dbReference type="GO" id="GO:0051607">
    <property type="term" value="P:defense response to virus"/>
    <property type="evidence" value="ECO:0007669"/>
    <property type="project" value="UniProtKB-KW"/>
</dbReference>
<keyword evidence="1" id="KW-0547">Nucleotide-binding</keyword>
<reference evidence="4 5" key="1">
    <citation type="submission" date="2020-07" db="EMBL/GenBank/DDBJ databases">
        <title>Thermogemmata thermophila gen. nov., sp. nov., a novel moderate thermophilic planctomycete from a Kamchatka hot spring.</title>
        <authorList>
            <person name="Elcheninov A.G."/>
            <person name="Podosokorskaya O.A."/>
            <person name="Kovaleva O.L."/>
            <person name="Novikov A."/>
            <person name="Bonch-Osmolovskaya E.A."/>
            <person name="Toshchakov S.V."/>
            <person name="Kublanov I.V."/>
        </authorList>
    </citation>
    <scope>NUCLEOTIDE SEQUENCE [LARGE SCALE GENOMIC DNA]</scope>
    <source>
        <strain evidence="4 5">2918</strain>
    </source>
</reference>
<dbReference type="PROSITE" id="PS50887">
    <property type="entry name" value="GGDEF"/>
    <property type="match status" value="1"/>
</dbReference>
<dbReference type="NCBIfam" id="TIGR02577">
    <property type="entry name" value="cas_TM1794_Cmr2"/>
    <property type="match status" value="1"/>
</dbReference>
<evidence type="ECO:0000313" key="5">
    <source>
        <dbReference type="Proteomes" id="UP000542342"/>
    </source>
</evidence>
<dbReference type="Proteomes" id="UP000542342">
    <property type="component" value="Unassembled WGS sequence"/>
</dbReference>
<evidence type="ECO:0000313" key="4">
    <source>
        <dbReference type="EMBL" id="MBA2226673.1"/>
    </source>
</evidence>
<dbReference type="InterPro" id="IPR013407">
    <property type="entry name" value="CRISPR-assoc_prot_Cmr2"/>
</dbReference>
<name>A0A7V9AC44_9BACT</name>
<accession>A0A7V9AC44</accession>
<comment type="caution">
    <text evidence="4">The sequence shown here is derived from an EMBL/GenBank/DDBJ whole genome shotgun (WGS) entry which is preliminary data.</text>
</comment>
<dbReference type="InterPro" id="IPR038242">
    <property type="entry name" value="Cmr2_N"/>
</dbReference>
<keyword evidence="5" id="KW-1185">Reference proteome</keyword>
<evidence type="ECO:0000256" key="1">
    <source>
        <dbReference type="ARBA" id="ARBA00022741"/>
    </source>
</evidence>
<proteinExistence type="predicted"/>
<dbReference type="InterPro" id="IPR043128">
    <property type="entry name" value="Rev_trsase/Diguanyl_cyclase"/>
</dbReference>
<dbReference type="AlphaFoldDB" id="A0A7V9AC44"/>